<dbReference type="Gene3D" id="3.40.190.10">
    <property type="entry name" value="Periplasmic binding protein-like II"/>
    <property type="match status" value="1"/>
</dbReference>
<evidence type="ECO:0000313" key="3">
    <source>
        <dbReference type="EMBL" id="ANN76563.1"/>
    </source>
</evidence>
<reference evidence="3 4" key="1">
    <citation type="submission" date="2016-06" db="EMBL/GenBank/DDBJ databases">
        <title>Complete genome sequences of Bordetella bronchialis and Bordetella flabilis.</title>
        <authorList>
            <person name="LiPuma J.J."/>
            <person name="Spilker T."/>
        </authorList>
    </citation>
    <scope>NUCLEOTIDE SEQUENCE [LARGE SCALE GENOMIC DNA]</scope>
    <source>
        <strain evidence="3 4">AU10664</strain>
    </source>
</reference>
<evidence type="ECO:0000256" key="1">
    <source>
        <dbReference type="ARBA" id="ARBA00006987"/>
    </source>
</evidence>
<evidence type="ECO:0000313" key="4">
    <source>
        <dbReference type="Proteomes" id="UP000091926"/>
    </source>
</evidence>
<dbReference type="InterPro" id="IPR005064">
    <property type="entry name" value="BUG"/>
</dbReference>
<feature type="signal peptide" evidence="2">
    <location>
        <begin position="1"/>
        <end position="24"/>
    </location>
</feature>
<dbReference type="EMBL" id="CP016172">
    <property type="protein sequence ID" value="ANN76563.1"/>
    <property type="molecule type" value="Genomic_DNA"/>
</dbReference>
<dbReference type="Pfam" id="PF03401">
    <property type="entry name" value="TctC"/>
    <property type="match status" value="1"/>
</dbReference>
<gene>
    <name evidence="3" type="ORF">BAU07_05025</name>
</gene>
<dbReference type="Gene3D" id="3.40.190.150">
    <property type="entry name" value="Bordetella uptake gene, domain 1"/>
    <property type="match status" value="1"/>
</dbReference>
<dbReference type="InterPro" id="IPR042100">
    <property type="entry name" value="Bug_dom1"/>
</dbReference>
<keyword evidence="4" id="KW-1185">Reference proteome</keyword>
<dbReference type="KEGG" id="bfz:BAU07_05025"/>
<dbReference type="PANTHER" id="PTHR42928">
    <property type="entry name" value="TRICARBOXYLATE-BINDING PROTEIN"/>
    <property type="match status" value="1"/>
</dbReference>
<sequence length="324" mass="33824">MTFKGPGHFMLACALACLAAPAYAADTYPAKPIRIVVPVAAGGTVDQVARLVAKGLSEDLKQSVIVENKPGASGLLGTREVARAAPDGYTLLAVANTFVSAPAFVPNADYDPLRDFEPVTQTCQIPMVLVAHPSVPQRTVKDLIDRARAHPGEVSFASSGVGSTGYIAAELFSRQAGIKMLGVSYKGNAQAITDLVGGQVMVMFDQVSTSGPYVLAGKLNALGVTTASRSRMLPDVPTIAESGLPGFEDDTFNAILVPVGTPAPIVARLHEAIAKVLQRPEVSGQLAKQGIEVKTSASPAAFRAYLQRAAEKYRGIAAVAEPRS</sequence>
<dbReference type="RefSeq" id="WP_066654655.1">
    <property type="nucleotide sequence ID" value="NZ_CBCSCL010000048.1"/>
</dbReference>
<dbReference type="PIRSF" id="PIRSF017082">
    <property type="entry name" value="YflP"/>
    <property type="match status" value="1"/>
</dbReference>
<proteinExistence type="inferred from homology"/>
<evidence type="ECO:0008006" key="5">
    <source>
        <dbReference type="Google" id="ProtNLM"/>
    </source>
</evidence>
<feature type="chain" id="PRO_5008258744" description="ABC transporter substrate-binding protein" evidence="2">
    <location>
        <begin position="25"/>
        <end position="324"/>
    </location>
</feature>
<comment type="similarity">
    <text evidence="1">Belongs to the UPF0065 (bug) family.</text>
</comment>
<organism evidence="3 4">
    <name type="scientific">Bordetella flabilis</name>
    <dbReference type="NCBI Taxonomy" id="463014"/>
    <lineage>
        <taxon>Bacteria</taxon>
        <taxon>Pseudomonadati</taxon>
        <taxon>Pseudomonadota</taxon>
        <taxon>Betaproteobacteria</taxon>
        <taxon>Burkholderiales</taxon>
        <taxon>Alcaligenaceae</taxon>
        <taxon>Bordetella</taxon>
    </lineage>
</organism>
<name>A0A193GAA4_9BORD</name>
<dbReference type="CDD" id="cd13578">
    <property type="entry name" value="PBP2_Bug27"/>
    <property type="match status" value="1"/>
</dbReference>
<keyword evidence="2" id="KW-0732">Signal</keyword>
<protein>
    <recommendedName>
        <fullName evidence="5">ABC transporter substrate-binding protein</fullName>
    </recommendedName>
</protein>
<evidence type="ECO:0000256" key="2">
    <source>
        <dbReference type="SAM" id="SignalP"/>
    </source>
</evidence>
<dbReference type="AlphaFoldDB" id="A0A193GAA4"/>
<dbReference type="SUPFAM" id="SSF53850">
    <property type="entry name" value="Periplasmic binding protein-like II"/>
    <property type="match status" value="1"/>
</dbReference>
<dbReference type="Proteomes" id="UP000091926">
    <property type="component" value="Chromosome"/>
</dbReference>
<dbReference type="STRING" id="463014.BAU07_05025"/>
<dbReference type="PANTHER" id="PTHR42928:SF5">
    <property type="entry name" value="BLR1237 PROTEIN"/>
    <property type="match status" value="1"/>
</dbReference>
<accession>A0A193GAA4</accession>